<proteinExistence type="predicted"/>
<feature type="region of interest" description="Disordered" evidence="1">
    <location>
        <begin position="1"/>
        <end position="36"/>
    </location>
</feature>
<dbReference type="SUPFAM" id="SSF53448">
    <property type="entry name" value="Nucleotide-diphospho-sugar transferases"/>
    <property type="match status" value="1"/>
</dbReference>
<dbReference type="InterPro" id="IPR029044">
    <property type="entry name" value="Nucleotide-diphossugar_trans"/>
</dbReference>
<reference evidence="3" key="1">
    <citation type="submission" date="2015-02" db="EMBL/GenBank/DDBJ databases">
        <authorList>
            <person name="Gon?alves P."/>
        </authorList>
    </citation>
    <scope>NUCLEOTIDE SEQUENCE [LARGE SCALE GENOMIC DNA]</scope>
</reference>
<dbReference type="Proteomes" id="UP000243876">
    <property type="component" value="Unassembled WGS sequence"/>
</dbReference>
<dbReference type="PANTHER" id="PTHR12042:SF21">
    <property type="entry name" value="ALPHA1,4-GALACTOSYLTRANSFERASE 1-RELATED"/>
    <property type="match status" value="1"/>
</dbReference>
<feature type="non-terminal residue" evidence="2">
    <location>
        <position position="1"/>
    </location>
</feature>
<dbReference type="GO" id="GO:0016758">
    <property type="term" value="F:hexosyltransferase activity"/>
    <property type="evidence" value="ECO:0007669"/>
    <property type="project" value="TreeGrafter"/>
</dbReference>
<dbReference type="OrthoDB" id="409543at2759"/>
<dbReference type="Gene3D" id="3.90.550.20">
    <property type="match status" value="1"/>
</dbReference>
<dbReference type="GO" id="GO:0016020">
    <property type="term" value="C:membrane"/>
    <property type="evidence" value="ECO:0007669"/>
    <property type="project" value="GOC"/>
</dbReference>
<protein>
    <submittedName>
        <fullName evidence="2">SPOSA6832_01954-mRNA-1:cds</fullName>
    </submittedName>
</protein>
<evidence type="ECO:0000256" key="1">
    <source>
        <dbReference type="SAM" id="MobiDB-lite"/>
    </source>
</evidence>
<dbReference type="EMBL" id="CENE01000006">
    <property type="protein sequence ID" value="CEQ40361.1"/>
    <property type="molecule type" value="Genomic_DNA"/>
</dbReference>
<organism evidence="2 3">
    <name type="scientific">Sporidiobolus salmonicolor</name>
    <name type="common">Yeast-like fungus</name>
    <name type="synonym">Sporobolomyces salmonicolor</name>
    <dbReference type="NCBI Taxonomy" id="5005"/>
    <lineage>
        <taxon>Eukaryota</taxon>
        <taxon>Fungi</taxon>
        <taxon>Dikarya</taxon>
        <taxon>Basidiomycota</taxon>
        <taxon>Pucciniomycotina</taxon>
        <taxon>Microbotryomycetes</taxon>
        <taxon>Sporidiobolales</taxon>
        <taxon>Sporidiobolaceae</taxon>
        <taxon>Sporobolomyces</taxon>
    </lineage>
</organism>
<dbReference type="InterPro" id="IPR051981">
    <property type="entry name" value="Glycosyltransf_32"/>
</dbReference>
<dbReference type="PANTHER" id="PTHR12042">
    <property type="entry name" value="LACTOSYLCERAMIDE 4-ALPHA-GALACTOSYLTRANSFERASE ALPHA- 1,4-GALACTOSYLTRANSFERASE"/>
    <property type="match status" value="1"/>
</dbReference>
<evidence type="ECO:0000313" key="2">
    <source>
        <dbReference type="EMBL" id="CEQ40361.1"/>
    </source>
</evidence>
<accession>A0A0D6EKC9</accession>
<gene>
    <name evidence="2" type="primary">SPOSA6832_01954</name>
</gene>
<keyword evidence="3" id="KW-1185">Reference proteome</keyword>
<dbReference type="GO" id="GO:0006688">
    <property type="term" value="P:glycosphingolipid biosynthetic process"/>
    <property type="evidence" value="ECO:0007669"/>
    <property type="project" value="TreeGrafter"/>
</dbReference>
<dbReference type="AlphaFoldDB" id="A0A0D6EKC9"/>
<name>A0A0D6EKC9_SPOSA</name>
<evidence type="ECO:0000313" key="3">
    <source>
        <dbReference type="Proteomes" id="UP000243876"/>
    </source>
</evidence>
<sequence>MPGASTLGLGSLRLPGPFARTPHKRNPSGLLDGRDGYDKLSTRRKLELGGRVLPPCLQVLYFWWRYQLHIEIQIFSRGWVRQAILPVRPLSSTCFNPSRIASTSYNTSLAAAPAYVDVHAGIGMPLGRDCYDFASTLPQHPLPEMVLPGQTIFHTYWRADLLPLGERQIALLHSILATHDRAITSVILWTNAASPTTLTNLPLLRPLLELYGDRLSVQTVDKRTLARGTPMEGHKLLEMADKQAWVDGDLVRVLVLYAKGGIWVDFDTILTGRDLLVLGESEWVTQWDCYDKVYQPLNGAMMHFYQHSPYLCEMLHSMSTSPPPAKNSVDWGSRLYHKVWRSLVAEGIRPFKVLPYCFTDGVSCRLDHRLPDPLGEKSVERTWGKGRREDLESKVRSVWAVHLHNRWDKGFPKGGWVDDLILKPVMEQVERYRLGLDGRN</sequence>